<protein>
    <submittedName>
        <fullName evidence="2">Uncharacterized protein</fullName>
    </submittedName>
</protein>
<evidence type="ECO:0000313" key="2">
    <source>
        <dbReference type="EMBL" id="SBW12012.1"/>
    </source>
</evidence>
<sequence>MPHNKKVRETWVSRTIADIYAPLWEAPNGPPGGHFRAEEASPENHEPSWQKGILPTHSGNDGISRPGCG</sequence>
<gene>
    <name evidence="2" type="ORF">KM92DES2_20282</name>
</gene>
<accession>A0A212KK31</accession>
<feature type="compositionally biased region" description="Basic and acidic residues" evidence="1">
    <location>
        <begin position="35"/>
        <end position="48"/>
    </location>
</feature>
<evidence type="ECO:0000256" key="1">
    <source>
        <dbReference type="SAM" id="MobiDB-lite"/>
    </source>
</evidence>
<feature type="region of interest" description="Disordered" evidence="1">
    <location>
        <begin position="25"/>
        <end position="69"/>
    </location>
</feature>
<name>A0A212KK31_9BACT</name>
<reference evidence="2" key="1">
    <citation type="submission" date="2016-04" db="EMBL/GenBank/DDBJ databases">
        <authorList>
            <person name="Evans L.H."/>
            <person name="Alamgir A."/>
            <person name="Owens N."/>
            <person name="Weber N.D."/>
            <person name="Virtaneva K."/>
            <person name="Barbian K."/>
            <person name="Babar A."/>
            <person name="Rosenke K."/>
        </authorList>
    </citation>
    <scope>NUCLEOTIDE SEQUENCE</scope>
    <source>
        <strain evidence="2">92-2</strain>
    </source>
</reference>
<proteinExistence type="predicted"/>
<dbReference type="EMBL" id="FLUP01000002">
    <property type="protein sequence ID" value="SBW12012.1"/>
    <property type="molecule type" value="Genomic_DNA"/>
</dbReference>
<dbReference type="AlphaFoldDB" id="A0A212KK31"/>
<organism evidence="2">
    <name type="scientific">uncultured Desulfovibrio sp</name>
    <dbReference type="NCBI Taxonomy" id="167968"/>
    <lineage>
        <taxon>Bacteria</taxon>
        <taxon>Pseudomonadati</taxon>
        <taxon>Thermodesulfobacteriota</taxon>
        <taxon>Desulfovibrionia</taxon>
        <taxon>Desulfovibrionales</taxon>
        <taxon>Desulfovibrionaceae</taxon>
        <taxon>Desulfovibrio</taxon>
        <taxon>environmental samples</taxon>
    </lineage>
</organism>